<evidence type="ECO:0000259" key="1">
    <source>
        <dbReference type="Pfam" id="PF06985"/>
    </source>
</evidence>
<organism evidence="3">
    <name type="scientific">Leptosphaeria maculans (strain JN3 / isolate v23.1.3 / race Av1-4-5-6-7-8)</name>
    <name type="common">Blackleg fungus</name>
    <name type="synonym">Phoma lingam</name>
    <dbReference type="NCBI Taxonomy" id="985895"/>
    <lineage>
        <taxon>Eukaryota</taxon>
        <taxon>Fungi</taxon>
        <taxon>Dikarya</taxon>
        <taxon>Ascomycota</taxon>
        <taxon>Pezizomycotina</taxon>
        <taxon>Dothideomycetes</taxon>
        <taxon>Pleosporomycetidae</taxon>
        <taxon>Pleosporales</taxon>
        <taxon>Pleosporineae</taxon>
        <taxon>Leptosphaeriaceae</taxon>
        <taxon>Plenodomus</taxon>
        <taxon>Plenodomus lingam/Leptosphaeria maculans species complex</taxon>
    </lineage>
</organism>
<name>E5A204_LEPMJ</name>
<evidence type="ECO:0000313" key="3">
    <source>
        <dbReference type="Proteomes" id="UP000002668"/>
    </source>
</evidence>
<proteinExistence type="predicted"/>
<dbReference type="InParanoid" id="E5A204"/>
<dbReference type="PANTHER" id="PTHR33112">
    <property type="entry name" value="DOMAIN PROTEIN, PUTATIVE-RELATED"/>
    <property type="match status" value="1"/>
</dbReference>
<dbReference type="PANTHER" id="PTHR33112:SF12">
    <property type="entry name" value="HETEROKARYON INCOMPATIBILITY DOMAIN-CONTAINING PROTEIN"/>
    <property type="match status" value="1"/>
</dbReference>
<dbReference type="VEuPathDB" id="FungiDB:LEMA_P091300.1"/>
<evidence type="ECO:0000313" key="2">
    <source>
        <dbReference type="EMBL" id="CBX97721.1"/>
    </source>
</evidence>
<dbReference type="STRING" id="985895.E5A204"/>
<dbReference type="AlphaFoldDB" id="E5A204"/>
<keyword evidence="3" id="KW-1185">Reference proteome</keyword>
<dbReference type="InterPro" id="IPR010730">
    <property type="entry name" value="HET"/>
</dbReference>
<dbReference type="Pfam" id="PF06985">
    <property type="entry name" value="HET"/>
    <property type="match status" value="1"/>
</dbReference>
<dbReference type="Proteomes" id="UP000002668">
    <property type="component" value="Genome"/>
</dbReference>
<sequence length="319" mass="35984">MSEAIHSPRYPSLVVRLRYQPLCAACTNVLSHGFSDNNDEESEEWNWSIEALRKSSISCRCCVFWLQVLKASPWLAHRNDSVVYLTTAIVGSQHSPPYEWTQHDAGQKLVKNEDFAHMTVYKRYYRPRLAVGDQHTFILPTAMMEAQSSENVDPGNAFCGRPVGSAVNLSLVQSWLNLCAKNHRSSSNVSGSHAWYEGTEEHSISERGCAPVASEPIPNFRLVDVKMRCVVCIKQKTEYAALSYVWGGSRRFVLCKENADSLSLPGALNHKALELPQTFRDAIEFVEKLAIRYIWIDALCIQQDDSDQLVAHMNSMDVI</sequence>
<reference evidence="3" key="1">
    <citation type="journal article" date="2011" name="Nat. Commun.">
        <title>Effector diversification within compartments of the Leptosphaeria maculans genome affected by Repeat-Induced Point mutations.</title>
        <authorList>
            <person name="Rouxel T."/>
            <person name="Grandaubert J."/>
            <person name="Hane J.K."/>
            <person name="Hoede C."/>
            <person name="van de Wouw A.P."/>
            <person name="Couloux A."/>
            <person name="Dominguez V."/>
            <person name="Anthouard V."/>
            <person name="Bally P."/>
            <person name="Bourras S."/>
            <person name="Cozijnsen A.J."/>
            <person name="Ciuffetti L.M."/>
            <person name="Degrave A."/>
            <person name="Dilmaghani A."/>
            <person name="Duret L."/>
            <person name="Fudal I."/>
            <person name="Goodwin S.B."/>
            <person name="Gout L."/>
            <person name="Glaser N."/>
            <person name="Linglin J."/>
            <person name="Kema G.H.J."/>
            <person name="Lapalu N."/>
            <person name="Lawrence C.B."/>
            <person name="May K."/>
            <person name="Meyer M."/>
            <person name="Ollivier B."/>
            <person name="Poulain J."/>
            <person name="Schoch C.L."/>
            <person name="Simon A."/>
            <person name="Spatafora J.W."/>
            <person name="Stachowiak A."/>
            <person name="Turgeon B.G."/>
            <person name="Tyler B.M."/>
            <person name="Vincent D."/>
            <person name="Weissenbach J."/>
            <person name="Amselem J."/>
            <person name="Quesneville H."/>
            <person name="Oliver R.P."/>
            <person name="Wincker P."/>
            <person name="Balesdent M.-H."/>
            <person name="Howlett B.J."/>
        </authorList>
    </citation>
    <scope>NUCLEOTIDE SEQUENCE [LARGE SCALE GENOMIC DNA]</scope>
    <source>
        <strain evidence="3">JN3 / isolate v23.1.3 / race Av1-4-5-6-7-8</strain>
    </source>
</reference>
<dbReference type="EMBL" id="FP929132">
    <property type="protein sequence ID" value="CBX97721.1"/>
    <property type="molecule type" value="Genomic_DNA"/>
</dbReference>
<protein>
    <recommendedName>
        <fullName evidence="1">Heterokaryon incompatibility domain-containing protein</fullName>
    </recommendedName>
</protein>
<dbReference type="OrthoDB" id="5135333at2759"/>
<feature type="domain" description="Heterokaryon incompatibility" evidence="1">
    <location>
        <begin position="239"/>
        <end position="319"/>
    </location>
</feature>
<accession>E5A204</accession>
<dbReference type="HOGENOM" id="CLU_871747_0_0_1"/>
<gene>
    <name evidence="2" type="ORF">LEMA_P091300.1</name>
</gene>